<evidence type="ECO:0000256" key="5">
    <source>
        <dbReference type="ARBA" id="ARBA00022741"/>
    </source>
</evidence>
<feature type="domain" description="Glutamate--cysteine ligase" evidence="10">
    <location>
        <begin position="19"/>
        <end position="376"/>
    </location>
</feature>
<evidence type="ECO:0000313" key="11">
    <source>
        <dbReference type="EMBL" id="TCS43826.1"/>
    </source>
</evidence>
<dbReference type="InterPro" id="IPR006334">
    <property type="entry name" value="Glut_cys_ligase"/>
</dbReference>
<organism evidence="11 12">
    <name type="scientific">Reinekea marinisedimentorum</name>
    <dbReference type="NCBI Taxonomy" id="230495"/>
    <lineage>
        <taxon>Bacteria</taxon>
        <taxon>Pseudomonadati</taxon>
        <taxon>Pseudomonadota</taxon>
        <taxon>Gammaproteobacteria</taxon>
        <taxon>Oceanospirillales</taxon>
        <taxon>Saccharospirillaceae</taxon>
        <taxon>Reinekea</taxon>
    </lineage>
</organism>
<dbReference type="GO" id="GO:0005524">
    <property type="term" value="F:ATP binding"/>
    <property type="evidence" value="ECO:0007669"/>
    <property type="project" value="UniProtKB-KW"/>
</dbReference>
<evidence type="ECO:0000256" key="8">
    <source>
        <dbReference type="HAMAP-Rule" id="MF_00578"/>
    </source>
</evidence>
<evidence type="ECO:0000259" key="10">
    <source>
        <dbReference type="Pfam" id="PF04262"/>
    </source>
</evidence>
<dbReference type="RefSeq" id="WP_165901769.1">
    <property type="nucleotide sequence ID" value="NZ_SLZR01000001.1"/>
</dbReference>
<protein>
    <recommendedName>
        <fullName evidence="8">Glutamate--cysteine ligase</fullName>
        <ecNumber evidence="8">6.3.2.2</ecNumber>
    </recommendedName>
    <alternativeName>
        <fullName evidence="8">Gamma-ECS</fullName>
        <shortName evidence="8">GCS</shortName>
    </alternativeName>
    <alternativeName>
        <fullName evidence="8">Gamma-glutamylcysteine synthetase</fullName>
    </alternativeName>
</protein>
<dbReference type="HAMAP" id="MF_00578">
    <property type="entry name" value="Glu_cys_ligase"/>
    <property type="match status" value="1"/>
</dbReference>
<dbReference type="UniPathway" id="UPA00142">
    <property type="reaction ID" value="UER00209"/>
</dbReference>
<dbReference type="GO" id="GO:0046872">
    <property type="term" value="F:metal ion binding"/>
    <property type="evidence" value="ECO:0007669"/>
    <property type="project" value="TreeGrafter"/>
</dbReference>
<dbReference type="GO" id="GO:0004357">
    <property type="term" value="F:glutamate-cysteine ligase activity"/>
    <property type="evidence" value="ECO:0007669"/>
    <property type="project" value="UniProtKB-UniRule"/>
</dbReference>
<sequence>MAAISRFSLFEQLRPNAFNFQRGIERETLRVDKQGTLSQKPHPQALGSALTHGSITTDYSESLLEFITGVHTDTQSLLDELSELHCFTSSQLEDEMFWSGSMPSPLPAQEQIPIAQYGDSHIGRLKTIYRHGLWHRYGRKMQTIAGLHYNWSLNDSFWRQWALLNGKSGDLTDFKTDEYFGLIRSFRRHSWLLLYLFGASPAADKSFLDSVSNQLSELNDETLYAPHATSLRMSNVGYSNQAQAELFVCFNSLESYAKTLAEAIRQPYPKYEKIGVKVGEQYNQLSSSILQIENEYYSDIRPKRVAYSGEKQIHALRTRGVEYIEVRCLDVNPYLPLGVDKTQIDFIDLFLLWCMVQDHPTISAEECRQLQKNSELVAIRGRDPELEIVVNGQSRKPAELASELIDSICRFAKNIDQLKQTDDYQNACEAQRSKIATPENLLSSRVLADVKKSGSFRQFTLSRSAETMALLQQPLSEQRLKFRVNESKQSWRRQRDIEMSDQGPFEQFLANYLEQ</sequence>
<dbReference type="EC" id="6.3.2.2" evidence="8"/>
<dbReference type="GO" id="GO:0005829">
    <property type="term" value="C:cytosol"/>
    <property type="evidence" value="ECO:0007669"/>
    <property type="project" value="TreeGrafter"/>
</dbReference>
<evidence type="ECO:0000256" key="7">
    <source>
        <dbReference type="ARBA" id="ARBA00048819"/>
    </source>
</evidence>
<comment type="pathway">
    <text evidence="1 8 9">Sulfur metabolism; glutathione biosynthesis; glutathione from L-cysteine and L-glutamate: step 1/2.</text>
</comment>
<proteinExistence type="inferred from homology"/>
<dbReference type="InterPro" id="IPR014746">
    <property type="entry name" value="Gln_synth/guanido_kin_cat_dom"/>
</dbReference>
<comment type="caution">
    <text evidence="11">The sequence shown here is derived from an EMBL/GenBank/DDBJ whole genome shotgun (WGS) entry which is preliminary data.</text>
</comment>
<dbReference type="Pfam" id="PF04262">
    <property type="entry name" value="Glu_cys_ligase"/>
    <property type="match status" value="1"/>
</dbReference>
<gene>
    <name evidence="8" type="primary">gshA</name>
    <name evidence="11" type="ORF">BCF53_101169</name>
</gene>
<evidence type="ECO:0000256" key="4">
    <source>
        <dbReference type="ARBA" id="ARBA00022684"/>
    </source>
</evidence>
<comment type="similarity">
    <text evidence="2 8">Belongs to the glutamate--cysteine ligase type 1 family. Type 1 subfamily.</text>
</comment>
<dbReference type="Gene3D" id="3.30.590.20">
    <property type="match status" value="1"/>
</dbReference>
<evidence type="ECO:0000256" key="2">
    <source>
        <dbReference type="ARBA" id="ARBA00008772"/>
    </source>
</evidence>
<keyword evidence="12" id="KW-1185">Reference proteome</keyword>
<comment type="catalytic activity">
    <reaction evidence="7 8 9">
        <text>L-cysteine + L-glutamate + ATP = gamma-L-glutamyl-L-cysteine + ADP + phosphate + H(+)</text>
        <dbReference type="Rhea" id="RHEA:13285"/>
        <dbReference type="ChEBI" id="CHEBI:15378"/>
        <dbReference type="ChEBI" id="CHEBI:29985"/>
        <dbReference type="ChEBI" id="CHEBI:30616"/>
        <dbReference type="ChEBI" id="CHEBI:35235"/>
        <dbReference type="ChEBI" id="CHEBI:43474"/>
        <dbReference type="ChEBI" id="CHEBI:58173"/>
        <dbReference type="ChEBI" id="CHEBI:456216"/>
        <dbReference type="EC" id="6.3.2.2"/>
    </reaction>
</comment>
<dbReference type="AlphaFoldDB" id="A0A4R3IDH6"/>
<reference evidence="11 12" key="1">
    <citation type="submission" date="2019-03" db="EMBL/GenBank/DDBJ databases">
        <title>Genomic Encyclopedia of Archaeal and Bacterial Type Strains, Phase II (KMG-II): from individual species to whole genera.</title>
        <authorList>
            <person name="Goeker M."/>
        </authorList>
    </citation>
    <scope>NUCLEOTIDE SEQUENCE [LARGE SCALE GENOMIC DNA]</scope>
    <source>
        <strain evidence="11 12">DSM 15388</strain>
    </source>
</reference>
<dbReference type="GO" id="GO:0006750">
    <property type="term" value="P:glutathione biosynthetic process"/>
    <property type="evidence" value="ECO:0007669"/>
    <property type="project" value="UniProtKB-UniRule"/>
</dbReference>
<keyword evidence="3 8" id="KW-0436">Ligase</keyword>
<keyword evidence="4 8" id="KW-0317">Glutathione biosynthesis</keyword>
<evidence type="ECO:0000256" key="6">
    <source>
        <dbReference type="ARBA" id="ARBA00022840"/>
    </source>
</evidence>
<dbReference type="Proteomes" id="UP000295793">
    <property type="component" value="Unassembled WGS sequence"/>
</dbReference>
<keyword evidence="5 8" id="KW-0547">Nucleotide-binding</keyword>
<accession>A0A4R3IDH6</accession>
<dbReference type="SUPFAM" id="SSF55931">
    <property type="entry name" value="Glutamine synthetase/guanido kinase"/>
    <property type="match status" value="1"/>
</dbReference>
<name>A0A4R3IDH6_9GAMM</name>
<dbReference type="EMBL" id="SLZR01000001">
    <property type="protein sequence ID" value="TCS43826.1"/>
    <property type="molecule type" value="Genomic_DNA"/>
</dbReference>
<dbReference type="NCBIfam" id="TIGR01434">
    <property type="entry name" value="glu_cys_ligase"/>
    <property type="match status" value="1"/>
</dbReference>
<evidence type="ECO:0000256" key="1">
    <source>
        <dbReference type="ARBA" id="ARBA00005006"/>
    </source>
</evidence>
<evidence type="ECO:0000256" key="3">
    <source>
        <dbReference type="ARBA" id="ARBA00022598"/>
    </source>
</evidence>
<evidence type="ECO:0000313" key="12">
    <source>
        <dbReference type="Proteomes" id="UP000295793"/>
    </source>
</evidence>
<keyword evidence="6 8" id="KW-0067">ATP-binding</keyword>
<dbReference type="PANTHER" id="PTHR38761:SF1">
    <property type="entry name" value="GLUTAMATE--CYSTEINE LIGASE"/>
    <property type="match status" value="1"/>
</dbReference>
<dbReference type="InterPro" id="IPR007370">
    <property type="entry name" value="Glu_cys_ligase"/>
</dbReference>
<evidence type="ECO:0000256" key="9">
    <source>
        <dbReference type="RuleBase" id="RU004391"/>
    </source>
</evidence>
<dbReference type="PANTHER" id="PTHR38761">
    <property type="entry name" value="GLUTAMATE--CYSTEINE LIGASE"/>
    <property type="match status" value="1"/>
</dbReference>